<dbReference type="Proteomes" id="UP000287447">
    <property type="component" value="Unassembled WGS sequence"/>
</dbReference>
<evidence type="ECO:0000259" key="5">
    <source>
        <dbReference type="PROSITE" id="PS50931"/>
    </source>
</evidence>
<dbReference type="PANTHER" id="PTHR30427:SF1">
    <property type="entry name" value="TRANSCRIPTIONAL ACTIVATOR PROTEIN LYSR"/>
    <property type="match status" value="1"/>
</dbReference>
<dbReference type="RefSeq" id="WP_127764925.1">
    <property type="nucleotide sequence ID" value="NZ_SADE01000001.1"/>
</dbReference>
<keyword evidence="3" id="KW-0238">DNA-binding</keyword>
<dbReference type="Pfam" id="PF03466">
    <property type="entry name" value="LysR_substrate"/>
    <property type="match status" value="1"/>
</dbReference>
<dbReference type="GO" id="GO:0003700">
    <property type="term" value="F:DNA-binding transcription factor activity"/>
    <property type="evidence" value="ECO:0007669"/>
    <property type="project" value="InterPro"/>
</dbReference>
<protein>
    <submittedName>
        <fullName evidence="6">LysR family transcriptional regulator</fullName>
    </submittedName>
</protein>
<evidence type="ECO:0000313" key="7">
    <source>
        <dbReference type="Proteomes" id="UP000287447"/>
    </source>
</evidence>
<comment type="caution">
    <text evidence="6">The sequence shown here is derived from an EMBL/GenBank/DDBJ whole genome shotgun (WGS) entry which is preliminary data.</text>
</comment>
<dbReference type="AlphaFoldDB" id="A0A3S2VSM0"/>
<comment type="similarity">
    <text evidence="1">Belongs to the LysR transcriptional regulatory family.</text>
</comment>
<dbReference type="InterPro" id="IPR036388">
    <property type="entry name" value="WH-like_DNA-bd_sf"/>
</dbReference>
<sequence>MRLRMRQLEALMAVAETGSMTRAAEDLGISQPAVSRLLSDLSTQIGFQLFQRRDGVLTPTQEARFLLPDIQRVLERLDHIGELSRNLTERKAGHLKVACLPGFATSHLPDVLSAFLEERPGVTVTIEPDRPERIMEWMLNEQYDLGITDGFEGHPAVQSETIDLRTVCIFPEGHRFADMKVVRATDLVEEKIIHTRRDSPFYRAFQEAIQSRGVAINSLVEIRQFTAACELVSRGLGVSVISELDAEGYRNRGVRFRPFEPRIPHRLAIVRPTHKDPSLVMMEFMDMFRESLARYRL</sequence>
<organism evidence="6 7">
    <name type="scientific">Hwanghaeella grinnelliae</name>
    <dbReference type="NCBI Taxonomy" id="2500179"/>
    <lineage>
        <taxon>Bacteria</taxon>
        <taxon>Pseudomonadati</taxon>
        <taxon>Pseudomonadota</taxon>
        <taxon>Alphaproteobacteria</taxon>
        <taxon>Rhodospirillales</taxon>
        <taxon>Rhodospirillaceae</taxon>
        <taxon>Hwanghaeella</taxon>
    </lineage>
</organism>
<dbReference type="SUPFAM" id="SSF46785">
    <property type="entry name" value="Winged helix' DNA-binding domain"/>
    <property type="match status" value="1"/>
</dbReference>
<evidence type="ECO:0000256" key="1">
    <source>
        <dbReference type="ARBA" id="ARBA00009437"/>
    </source>
</evidence>
<dbReference type="Gene3D" id="3.40.190.290">
    <property type="match status" value="1"/>
</dbReference>
<keyword evidence="7" id="KW-1185">Reference proteome</keyword>
<gene>
    <name evidence="6" type="ORF">EOI86_10100</name>
</gene>
<dbReference type="GO" id="GO:0043565">
    <property type="term" value="F:sequence-specific DNA binding"/>
    <property type="evidence" value="ECO:0007669"/>
    <property type="project" value="TreeGrafter"/>
</dbReference>
<evidence type="ECO:0000256" key="2">
    <source>
        <dbReference type="ARBA" id="ARBA00023015"/>
    </source>
</evidence>
<dbReference type="Pfam" id="PF00126">
    <property type="entry name" value="HTH_1"/>
    <property type="match status" value="1"/>
</dbReference>
<dbReference type="SUPFAM" id="SSF53850">
    <property type="entry name" value="Periplasmic binding protein-like II"/>
    <property type="match status" value="1"/>
</dbReference>
<dbReference type="OrthoDB" id="8479870at2"/>
<proteinExistence type="inferred from homology"/>
<accession>A0A3S2VSM0</accession>
<dbReference type="InterPro" id="IPR000847">
    <property type="entry name" value="LysR_HTH_N"/>
</dbReference>
<keyword evidence="4" id="KW-0804">Transcription</keyword>
<dbReference type="InterPro" id="IPR036390">
    <property type="entry name" value="WH_DNA-bd_sf"/>
</dbReference>
<feature type="domain" description="HTH lysR-type" evidence="5">
    <location>
        <begin position="1"/>
        <end position="60"/>
    </location>
</feature>
<evidence type="ECO:0000256" key="4">
    <source>
        <dbReference type="ARBA" id="ARBA00023163"/>
    </source>
</evidence>
<dbReference type="Gene3D" id="1.10.10.10">
    <property type="entry name" value="Winged helix-like DNA-binding domain superfamily/Winged helix DNA-binding domain"/>
    <property type="match status" value="1"/>
</dbReference>
<dbReference type="PROSITE" id="PS50931">
    <property type="entry name" value="HTH_LYSR"/>
    <property type="match status" value="1"/>
</dbReference>
<dbReference type="PANTHER" id="PTHR30427">
    <property type="entry name" value="TRANSCRIPTIONAL ACTIVATOR PROTEIN LYSR"/>
    <property type="match status" value="1"/>
</dbReference>
<dbReference type="InterPro" id="IPR005119">
    <property type="entry name" value="LysR_subst-bd"/>
</dbReference>
<dbReference type="EMBL" id="SADE01000001">
    <property type="protein sequence ID" value="RVU39554.1"/>
    <property type="molecule type" value="Genomic_DNA"/>
</dbReference>
<dbReference type="PRINTS" id="PR00039">
    <property type="entry name" value="HTHLYSR"/>
</dbReference>
<name>A0A3S2VSM0_9PROT</name>
<evidence type="ECO:0000313" key="6">
    <source>
        <dbReference type="EMBL" id="RVU39554.1"/>
    </source>
</evidence>
<dbReference type="GO" id="GO:0010628">
    <property type="term" value="P:positive regulation of gene expression"/>
    <property type="evidence" value="ECO:0007669"/>
    <property type="project" value="TreeGrafter"/>
</dbReference>
<keyword evidence="2" id="KW-0805">Transcription regulation</keyword>
<evidence type="ECO:0000256" key="3">
    <source>
        <dbReference type="ARBA" id="ARBA00023125"/>
    </source>
</evidence>
<reference evidence="7" key="1">
    <citation type="submission" date="2019-01" db="EMBL/GenBank/DDBJ databases">
        <title>Gri0909 isolated from a small marine red alga.</title>
        <authorList>
            <person name="Kim J."/>
            <person name="Jeong S.E."/>
            <person name="Jeon C.O."/>
        </authorList>
    </citation>
    <scope>NUCLEOTIDE SEQUENCE [LARGE SCALE GENOMIC DNA]</scope>
    <source>
        <strain evidence="7">Gri0909</strain>
    </source>
</reference>